<name>A0A251S3S7_HELAN</name>
<evidence type="ECO:0000313" key="4">
    <source>
        <dbReference type="EMBL" id="OTG35105.1"/>
    </source>
</evidence>
<evidence type="ECO:0000313" key="5">
    <source>
        <dbReference type="Proteomes" id="UP000215914"/>
    </source>
</evidence>
<dbReference type="EMBL" id="CM007905">
    <property type="protein sequence ID" value="OTF93365.1"/>
    <property type="molecule type" value="Genomic_DNA"/>
</dbReference>
<dbReference type="EMBL" id="MNCJ02000331">
    <property type="protein sequence ID" value="KAF5762518.1"/>
    <property type="molecule type" value="Genomic_DNA"/>
</dbReference>
<dbReference type="Proteomes" id="UP000215914">
    <property type="component" value="Chromosome 2"/>
</dbReference>
<dbReference type="EMBL" id="CM007891">
    <property type="protein sequence ID" value="OTG35105.1"/>
    <property type="molecule type" value="Genomic_DNA"/>
</dbReference>
<organism evidence="3 5">
    <name type="scientific">Helianthus annuus</name>
    <name type="common">Common sunflower</name>
    <dbReference type="NCBI Taxonomy" id="4232"/>
    <lineage>
        <taxon>Eukaryota</taxon>
        <taxon>Viridiplantae</taxon>
        <taxon>Streptophyta</taxon>
        <taxon>Embryophyta</taxon>
        <taxon>Tracheophyta</taxon>
        <taxon>Spermatophyta</taxon>
        <taxon>Magnoliopsida</taxon>
        <taxon>eudicotyledons</taxon>
        <taxon>Gunneridae</taxon>
        <taxon>Pentapetalae</taxon>
        <taxon>asterids</taxon>
        <taxon>campanulids</taxon>
        <taxon>Asterales</taxon>
        <taxon>Asteraceae</taxon>
        <taxon>Asteroideae</taxon>
        <taxon>Heliantheae alliance</taxon>
        <taxon>Heliantheae</taxon>
        <taxon>Helianthus</taxon>
    </lineage>
</organism>
<protein>
    <submittedName>
        <fullName evidence="3">Uncharacterized protein</fullName>
    </submittedName>
</protein>
<reference evidence="3" key="2">
    <citation type="submission" date="2017-02" db="EMBL/GenBank/DDBJ databases">
        <title>Sunflower complete genome.</title>
        <authorList>
            <person name="Langlade N."/>
            <person name="Munos S."/>
        </authorList>
    </citation>
    <scope>NUCLEOTIDE SEQUENCE [LARGE SCALE GENOMIC DNA]</scope>
    <source>
        <tissue evidence="3">Leaves</tissue>
    </source>
</reference>
<dbReference type="AlphaFoldDB" id="A0A251S3S7"/>
<sequence length="58" mass="6568">MFLSKIQSSPQNLCFHHTLILISPSWKAFKCGSVGKIEMEVNYPLRSLSVVWVSADSR</sequence>
<keyword evidence="5" id="KW-1185">Reference proteome</keyword>
<dbReference type="Proteomes" id="UP000215914">
    <property type="component" value="Chromosome 16"/>
</dbReference>
<reference evidence="1" key="3">
    <citation type="submission" date="2020-06" db="EMBL/GenBank/DDBJ databases">
        <title>Helianthus annuus Genome sequencing and assembly Release 2.</title>
        <authorList>
            <person name="Gouzy J."/>
            <person name="Langlade N."/>
            <person name="Munos S."/>
        </authorList>
    </citation>
    <scope>NUCLEOTIDE SEQUENCE</scope>
    <source>
        <tissue evidence="1">Leaves</tissue>
    </source>
</reference>
<proteinExistence type="predicted"/>
<gene>
    <name evidence="4" type="ORF">HannXRQ_Chr02g0053191</name>
    <name evidence="3" type="ORF">HannXRQ_Chr16g0532101</name>
    <name evidence="2" type="ORF">HanXRQr2_Chr02g0078641</name>
    <name evidence="1" type="ORF">HanXRQr2_Chr16g0777611</name>
</gene>
<dbReference type="EMBL" id="MNCJ02000317">
    <property type="protein sequence ID" value="KAF5819534.1"/>
    <property type="molecule type" value="Genomic_DNA"/>
</dbReference>
<reference evidence="1 5" key="1">
    <citation type="journal article" date="2017" name="Nature">
        <title>The sunflower genome provides insights into oil metabolism, flowering and Asterid evolution.</title>
        <authorList>
            <person name="Badouin H."/>
            <person name="Gouzy J."/>
            <person name="Grassa C.J."/>
            <person name="Murat F."/>
            <person name="Staton S.E."/>
            <person name="Cottret L."/>
            <person name="Lelandais-Briere C."/>
            <person name="Owens G.L."/>
            <person name="Carrere S."/>
            <person name="Mayjonade B."/>
            <person name="Legrand L."/>
            <person name="Gill N."/>
            <person name="Kane N.C."/>
            <person name="Bowers J.E."/>
            <person name="Hubner S."/>
            <person name="Bellec A."/>
            <person name="Berard A."/>
            <person name="Berges H."/>
            <person name="Blanchet N."/>
            <person name="Boniface M.C."/>
            <person name="Brunel D."/>
            <person name="Catrice O."/>
            <person name="Chaidir N."/>
            <person name="Claudel C."/>
            <person name="Donnadieu C."/>
            <person name="Faraut T."/>
            <person name="Fievet G."/>
            <person name="Helmstetter N."/>
            <person name="King M."/>
            <person name="Knapp S.J."/>
            <person name="Lai Z."/>
            <person name="Le Paslier M.C."/>
            <person name="Lippi Y."/>
            <person name="Lorenzon L."/>
            <person name="Mandel J.R."/>
            <person name="Marage G."/>
            <person name="Marchand G."/>
            <person name="Marquand E."/>
            <person name="Bret-Mestries E."/>
            <person name="Morien E."/>
            <person name="Nambeesan S."/>
            <person name="Nguyen T."/>
            <person name="Pegot-Espagnet P."/>
            <person name="Pouilly N."/>
            <person name="Raftis F."/>
            <person name="Sallet E."/>
            <person name="Schiex T."/>
            <person name="Thomas J."/>
            <person name="Vandecasteele C."/>
            <person name="Vares D."/>
            <person name="Vear F."/>
            <person name="Vautrin S."/>
            <person name="Crespi M."/>
            <person name="Mangin B."/>
            <person name="Burke J.M."/>
            <person name="Salse J."/>
            <person name="Munos S."/>
            <person name="Vincourt P."/>
            <person name="Rieseberg L.H."/>
            <person name="Langlade N.B."/>
        </authorList>
    </citation>
    <scope>NUCLEOTIDE SEQUENCE [LARGE SCALE GENOMIC DNA]</scope>
    <source>
        <strain evidence="5">cv. SF193</strain>
        <tissue evidence="1">Leaves</tissue>
    </source>
</reference>
<evidence type="ECO:0000313" key="3">
    <source>
        <dbReference type="EMBL" id="OTF93365.1"/>
    </source>
</evidence>
<evidence type="ECO:0000313" key="2">
    <source>
        <dbReference type="EMBL" id="KAF5819534.1"/>
    </source>
</evidence>
<accession>A0A251S3S7</accession>
<evidence type="ECO:0000313" key="1">
    <source>
        <dbReference type="EMBL" id="KAF5762518.1"/>
    </source>
</evidence>
<dbReference type="Gramene" id="mRNA:HanXRQr2_Chr02g0078641">
    <property type="protein sequence ID" value="CDS:HanXRQr2_Chr02g0078641.1"/>
    <property type="gene ID" value="HanXRQr2_Chr02g0078641"/>
</dbReference>
<dbReference type="Gramene" id="mRNA:HanXRQr2_Chr16g0777611">
    <property type="protein sequence ID" value="CDS:HanXRQr2_Chr16g0777611.1"/>
    <property type="gene ID" value="HanXRQr2_Chr16g0777611"/>
</dbReference>